<dbReference type="PANTHER" id="PTHR13379">
    <property type="entry name" value="UNCHARACTERIZED DUF1308"/>
    <property type="match status" value="1"/>
</dbReference>
<sequence length="516" mass="58083">MIPSQGYQMDFSSEELRRQGEELRSKIHAFADHYRRVVDDISPYGADMVGLMIGPLRTLLENEIQRLEGVIKKSEKETPTRQTFSGSNLPFIEALWNRAEQCENIVAFRKWVSVGLIKEKELLAPGIHIVPSPGDSSRKAQKTIVDIIADDGQTWVKVYTTTSKRLLWDMTKLGWAIGIDEEESDEDESGAGDFDELPIFKCAKDLADAASVHRIRGKHPVVHLVLTRINEGEVKDIDRVLQGIRNLGVNVSCCGGGSNTPPVPLSSETMQRMAPSPFSKFTNVLNIDTSVLIALISDFCHTHVLSKPHFHRMQRDHLANEEKWHMLPCWIYPAIKDHEMVCTKEAVDTCELIVNTLGTETEKARMKLVLSDDPNVSREKIIKEYREMSIYDVPEGFQLPLRVVDGKTAEWQAHLPEEVKQVLEEINNPTKSVFAYGWAEQLTTLTSNGVAISKLTQTLEYLGEGFSDAWPLMWLFPFSRALVGTPKPGRETEPVTVAEERQSGEKTISSRVVEDS</sequence>
<proteinExistence type="predicted"/>
<feature type="domain" description="DUF1308" evidence="2">
    <location>
        <begin position="285"/>
        <end position="371"/>
    </location>
</feature>
<reference evidence="3 4" key="1">
    <citation type="submission" date="2016-07" db="EMBL/GenBank/DDBJ databases">
        <title>Pervasive Adenine N6-methylation of Active Genes in Fungi.</title>
        <authorList>
            <consortium name="DOE Joint Genome Institute"/>
            <person name="Mondo S.J."/>
            <person name="Dannebaum R.O."/>
            <person name="Kuo R.C."/>
            <person name="Labutti K."/>
            <person name="Haridas S."/>
            <person name="Kuo A."/>
            <person name="Salamov A."/>
            <person name="Ahrendt S.R."/>
            <person name="Lipzen A."/>
            <person name="Sullivan W."/>
            <person name="Andreopoulos W.B."/>
            <person name="Clum A."/>
            <person name="Lindquist E."/>
            <person name="Daum C."/>
            <person name="Ramamoorthy G.K."/>
            <person name="Gryganskyi A."/>
            <person name="Culley D."/>
            <person name="Magnuson J.K."/>
            <person name="James T.Y."/>
            <person name="O'Malley M.A."/>
            <person name="Stajich J.E."/>
            <person name="Spatafora J.W."/>
            <person name="Visel A."/>
            <person name="Grigoriev I.V."/>
        </authorList>
    </citation>
    <scope>NUCLEOTIDE SEQUENCE [LARGE SCALE GENOMIC DNA]</scope>
    <source>
        <strain evidence="3 4">CBS 129021</strain>
    </source>
</reference>
<gene>
    <name evidence="3" type="ORF">BCR38DRAFT_433475</name>
</gene>
<dbReference type="PANTHER" id="PTHR13379:SF0">
    <property type="entry name" value="UPF0415 PROTEIN C7ORF25"/>
    <property type="match status" value="1"/>
</dbReference>
<comment type="caution">
    <text evidence="3">The sequence shown here is derived from an EMBL/GenBank/DDBJ whole genome shotgun (WGS) entry which is preliminary data.</text>
</comment>
<dbReference type="AlphaFoldDB" id="A0A1Y2DXS0"/>
<name>A0A1Y2DXS0_9PEZI</name>
<evidence type="ECO:0000259" key="2">
    <source>
        <dbReference type="Pfam" id="PF07000"/>
    </source>
</evidence>
<dbReference type="STRING" id="1141098.A0A1Y2DXS0"/>
<dbReference type="RefSeq" id="XP_040715340.1">
    <property type="nucleotide sequence ID" value="XM_040860255.1"/>
</dbReference>
<dbReference type="OrthoDB" id="441890at2759"/>
<keyword evidence="4" id="KW-1185">Reference proteome</keyword>
<evidence type="ECO:0000313" key="3">
    <source>
        <dbReference type="EMBL" id="ORY63926.1"/>
    </source>
</evidence>
<evidence type="ECO:0000256" key="1">
    <source>
        <dbReference type="SAM" id="MobiDB-lite"/>
    </source>
</evidence>
<dbReference type="Proteomes" id="UP000193689">
    <property type="component" value="Unassembled WGS sequence"/>
</dbReference>
<feature type="region of interest" description="Disordered" evidence="1">
    <location>
        <begin position="486"/>
        <end position="516"/>
    </location>
</feature>
<organism evidence="3 4">
    <name type="scientific">Pseudomassariella vexata</name>
    <dbReference type="NCBI Taxonomy" id="1141098"/>
    <lineage>
        <taxon>Eukaryota</taxon>
        <taxon>Fungi</taxon>
        <taxon>Dikarya</taxon>
        <taxon>Ascomycota</taxon>
        <taxon>Pezizomycotina</taxon>
        <taxon>Sordariomycetes</taxon>
        <taxon>Xylariomycetidae</taxon>
        <taxon>Amphisphaeriales</taxon>
        <taxon>Pseudomassariaceae</taxon>
        <taxon>Pseudomassariella</taxon>
    </lineage>
</organism>
<protein>
    <recommendedName>
        <fullName evidence="2">DUF1308 domain-containing protein</fullName>
    </recommendedName>
</protein>
<dbReference type="InParanoid" id="A0A1Y2DXS0"/>
<dbReference type="GeneID" id="63776467"/>
<dbReference type="InterPro" id="IPR010733">
    <property type="entry name" value="DUF1308"/>
</dbReference>
<dbReference type="Pfam" id="PF07000">
    <property type="entry name" value="DUF1308"/>
    <property type="match status" value="1"/>
</dbReference>
<accession>A0A1Y2DXS0</accession>
<dbReference type="EMBL" id="MCFJ01000007">
    <property type="protein sequence ID" value="ORY63926.1"/>
    <property type="molecule type" value="Genomic_DNA"/>
</dbReference>
<feature type="compositionally biased region" description="Basic and acidic residues" evidence="1">
    <location>
        <begin position="488"/>
        <end position="504"/>
    </location>
</feature>
<evidence type="ECO:0000313" key="4">
    <source>
        <dbReference type="Proteomes" id="UP000193689"/>
    </source>
</evidence>